<dbReference type="Gene3D" id="3.60.15.10">
    <property type="entry name" value="Ribonuclease Z/Hydroxyacylglutathione hydrolase-like"/>
    <property type="match status" value="1"/>
</dbReference>
<dbReference type="Proteomes" id="UP001603857">
    <property type="component" value="Unassembled WGS sequence"/>
</dbReference>
<dbReference type="Pfam" id="PF07521">
    <property type="entry name" value="RMMBL"/>
    <property type="match status" value="1"/>
</dbReference>
<dbReference type="InterPro" id="IPR011108">
    <property type="entry name" value="RMMBL"/>
</dbReference>
<keyword evidence="3" id="KW-1185">Reference proteome</keyword>
<protein>
    <recommendedName>
        <fullName evidence="1">Zn-dependent metallo-hydrolase RNA specificity domain-containing protein</fullName>
    </recommendedName>
</protein>
<comment type="caution">
    <text evidence="2">The sequence shown here is derived from an EMBL/GenBank/DDBJ whole genome shotgun (WGS) entry which is preliminary data.</text>
</comment>
<sequence length="119" mass="13419">MAKTILSEPKEVSLMNGLSVALNIRLDYISFSAHADCIQTCAFLEEFNPLNIILVHGEAKQMKRLKQKLMIQFVDHNTKVFLVERTMAKTILSEPKEVFLMNGLLGALNMRVDYISCSG</sequence>
<dbReference type="AlphaFoldDB" id="A0ABD1N4V8"/>
<evidence type="ECO:0000259" key="1">
    <source>
        <dbReference type="Pfam" id="PF07521"/>
    </source>
</evidence>
<dbReference type="InterPro" id="IPR036866">
    <property type="entry name" value="RibonucZ/Hydroxyglut_hydro"/>
</dbReference>
<gene>
    <name evidence="2" type="ORF">Fmac_010185</name>
</gene>
<evidence type="ECO:0000313" key="3">
    <source>
        <dbReference type="Proteomes" id="UP001603857"/>
    </source>
</evidence>
<dbReference type="PANTHER" id="PTHR11203">
    <property type="entry name" value="CLEAVAGE AND POLYADENYLATION SPECIFICITY FACTOR FAMILY MEMBER"/>
    <property type="match status" value="1"/>
</dbReference>
<accession>A0ABD1N4V8</accession>
<dbReference type="EMBL" id="JBGMDY010000003">
    <property type="protein sequence ID" value="KAL2342245.1"/>
    <property type="molecule type" value="Genomic_DNA"/>
</dbReference>
<name>A0ABD1N4V8_9FABA</name>
<reference evidence="2 3" key="1">
    <citation type="submission" date="2024-08" db="EMBL/GenBank/DDBJ databases">
        <title>Insights into the chromosomal genome structure of Flemingia macrophylla.</title>
        <authorList>
            <person name="Ding Y."/>
            <person name="Zhao Y."/>
            <person name="Bi W."/>
            <person name="Wu M."/>
            <person name="Zhao G."/>
            <person name="Gong Y."/>
            <person name="Li W."/>
            <person name="Zhang P."/>
        </authorList>
    </citation>
    <scope>NUCLEOTIDE SEQUENCE [LARGE SCALE GENOMIC DNA]</scope>
    <source>
        <strain evidence="2">DYQJB</strain>
        <tissue evidence="2">Leaf</tissue>
    </source>
</reference>
<dbReference type="SUPFAM" id="SSF56281">
    <property type="entry name" value="Metallo-hydrolase/oxidoreductase"/>
    <property type="match status" value="1"/>
</dbReference>
<dbReference type="InterPro" id="IPR050698">
    <property type="entry name" value="MBL"/>
</dbReference>
<dbReference type="Gene3D" id="3.40.50.10890">
    <property type="match status" value="1"/>
</dbReference>
<dbReference type="PANTHER" id="PTHR11203:SF11">
    <property type="entry name" value="CLEAVAGE AND POLYADENYLATION SPECIFICITY FACTOR SUBUNIT 3"/>
    <property type="match status" value="1"/>
</dbReference>
<proteinExistence type="predicted"/>
<feature type="domain" description="Zn-dependent metallo-hydrolase RNA specificity" evidence="1">
    <location>
        <begin position="20"/>
        <end position="70"/>
    </location>
</feature>
<evidence type="ECO:0000313" key="2">
    <source>
        <dbReference type="EMBL" id="KAL2342245.1"/>
    </source>
</evidence>
<organism evidence="2 3">
    <name type="scientific">Flemingia macrophylla</name>
    <dbReference type="NCBI Taxonomy" id="520843"/>
    <lineage>
        <taxon>Eukaryota</taxon>
        <taxon>Viridiplantae</taxon>
        <taxon>Streptophyta</taxon>
        <taxon>Embryophyta</taxon>
        <taxon>Tracheophyta</taxon>
        <taxon>Spermatophyta</taxon>
        <taxon>Magnoliopsida</taxon>
        <taxon>eudicotyledons</taxon>
        <taxon>Gunneridae</taxon>
        <taxon>Pentapetalae</taxon>
        <taxon>rosids</taxon>
        <taxon>fabids</taxon>
        <taxon>Fabales</taxon>
        <taxon>Fabaceae</taxon>
        <taxon>Papilionoideae</taxon>
        <taxon>50 kb inversion clade</taxon>
        <taxon>NPAAA clade</taxon>
        <taxon>indigoferoid/millettioid clade</taxon>
        <taxon>Phaseoleae</taxon>
        <taxon>Flemingia</taxon>
    </lineage>
</organism>